<keyword evidence="8" id="KW-0472">Membrane</keyword>
<proteinExistence type="inferred from homology"/>
<dbReference type="GO" id="GO:0009001">
    <property type="term" value="F:serine O-acetyltransferase activity"/>
    <property type="evidence" value="ECO:0007669"/>
    <property type="project" value="UniProtKB-EC"/>
</dbReference>
<keyword evidence="8" id="KW-1133">Transmembrane helix</keyword>
<name>A0A124FYD2_9BACT</name>
<dbReference type="GO" id="GO:0005737">
    <property type="term" value="C:cytoplasm"/>
    <property type="evidence" value="ECO:0007669"/>
    <property type="project" value="InterPro"/>
</dbReference>
<dbReference type="NCBIfam" id="NF041874">
    <property type="entry name" value="EPS_EpsC"/>
    <property type="match status" value="1"/>
</dbReference>
<dbReference type="PANTHER" id="PTHR42811">
    <property type="entry name" value="SERINE ACETYLTRANSFERASE"/>
    <property type="match status" value="1"/>
</dbReference>
<reference evidence="10" key="1">
    <citation type="journal article" date="2015" name="MBio">
        <title>Genome-Resolved Metagenomic Analysis Reveals Roles for Candidate Phyla and Other Microbial Community Members in Biogeochemical Transformations in Oil Reservoirs.</title>
        <authorList>
            <person name="Hu P."/>
            <person name="Tom L."/>
            <person name="Singh A."/>
            <person name="Thomas B.C."/>
            <person name="Baker B.J."/>
            <person name="Piceno Y.M."/>
            <person name="Andersen G.L."/>
            <person name="Banfield J.F."/>
        </authorList>
    </citation>
    <scope>NUCLEOTIDE SEQUENCE [LARGE SCALE GENOMIC DNA]</scope>
</reference>
<dbReference type="InterPro" id="IPR042122">
    <property type="entry name" value="Ser_AcTrfase_N_sf"/>
</dbReference>
<dbReference type="SUPFAM" id="SSF51161">
    <property type="entry name" value="Trimeric LpxA-like enzymes"/>
    <property type="match status" value="1"/>
</dbReference>
<evidence type="ECO:0000313" key="10">
    <source>
        <dbReference type="Proteomes" id="UP000054092"/>
    </source>
</evidence>
<dbReference type="AlphaFoldDB" id="A0A124FYD2"/>
<dbReference type="Gene3D" id="2.160.10.10">
    <property type="entry name" value="Hexapeptide repeat proteins"/>
    <property type="match status" value="1"/>
</dbReference>
<evidence type="ECO:0000256" key="3">
    <source>
        <dbReference type="ARBA" id="ARBA00022679"/>
    </source>
</evidence>
<dbReference type="PIRSF" id="PIRSF000441">
    <property type="entry name" value="CysE"/>
    <property type="match status" value="1"/>
</dbReference>
<keyword evidence="2" id="KW-0028">Amino-acid biosynthesis</keyword>
<keyword evidence="4" id="KW-0677">Repeat</keyword>
<dbReference type="InterPro" id="IPR005881">
    <property type="entry name" value="Ser_O-AcTrfase"/>
</dbReference>
<comment type="catalytic activity">
    <reaction evidence="6 7">
        <text>L-serine + acetyl-CoA = O-acetyl-L-serine + CoA</text>
        <dbReference type="Rhea" id="RHEA:24560"/>
        <dbReference type="ChEBI" id="CHEBI:33384"/>
        <dbReference type="ChEBI" id="CHEBI:57287"/>
        <dbReference type="ChEBI" id="CHEBI:57288"/>
        <dbReference type="ChEBI" id="CHEBI:58340"/>
        <dbReference type="EC" id="2.3.1.30"/>
    </reaction>
</comment>
<evidence type="ECO:0000256" key="7">
    <source>
        <dbReference type="PIRNR" id="PIRNR000441"/>
    </source>
</evidence>
<evidence type="ECO:0000256" key="5">
    <source>
        <dbReference type="ARBA" id="ARBA00023315"/>
    </source>
</evidence>
<dbReference type="FunFam" id="2.160.10.10:FF:000007">
    <property type="entry name" value="Serine acetyltransferase"/>
    <property type="match status" value="1"/>
</dbReference>
<dbReference type="InterPro" id="IPR001451">
    <property type="entry name" value="Hexapep"/>
</dbReference>
<evidence type="ECO:0000256" key="4">
    <source>
        <dbReference type="ARBA" id="ARBA00022737"/>
    </source>
</evidence>
<keyword evidence="8" id="KW-0812">Transmembrane</keyword>
<dbReference type="InterPro" id="IPR011004">
    <property type="entry name" value="Trimer_LpxA-like_sf"/>
</dbReference>
<sequence>MKGKNRIKQTIIDISMDIDAYLEKDPTASGKWHIILFSAGFHGLLLYRISTLFWKNKLGFLARGLHYVSRILYSMDIHPSARIEGGVVIDHGVGVVIGSTASVGTGTLIYHGVTLGSKNVMKGKRHPDIGRNVVLGAGAKILGPIYVGDNSKVGANSVVLEHVPQDSLVTGIPGRVHRISERLGSRQ</sequence>
<dbReference type="CDD" id="cd03354">
    <property type="entry name" value="LbH_SAT"/>
    <property type="match status" value="1"/>
</dbReference>
<dbReference type="PROSITE" id="PS00101">
    <property type="entry name" value="HEXAPEP_TRANSFERASES"/>
    <property type="match status" value="1"/>
</dbReference>
<dbReference type="GO" id="GO:0006535">
    <property type="term" value="P:cysteine biosynthetic process from serine"/>
    <property type="evidence" value="ECO:0007669"/>
    <property type="project" value="InterPro"/>
</dbReference>
<dbReference type="InterPro" id="IPR053376">
    <property type="entry name" value="Serine_acetyltransferase"/>
</dbReference>
<gene>
    <name evidence="9" type="ORF">XD94_0764</name>
</gene>
<evidence type="ECO:0000256" key="1">
    <source>
        <dbReference type="ARBA" id="ARBA00007274"/>
    </source>
</evidence>
<comment type="similarity">
    <text evidence="1 7">Belongs to the transferase hexapeptide repeat family.</text>
</comment>
<evidence type="ECO:0000256" key="6">
    <source>
        <dbReference type="ARBA" id="ARBA00049486"/>
    </source>
</evidence>
<dbReference type="Gene3D" id="1.10.3130.10">
    <property type="entry name" value="serine acetyltransferase, domain 1"/>
    <property type="match status" value="1"/>
</dbReference>
<dbReference type="InterPro" id="IPR045304">
    <property type="entry name" value="LbH_SAT"/>
</dbReference>
<keyword evidence="5 7" id="KW-0012">Acyltransferase</keyword>
<dbReference type="EC" id="2.3.1.30" evidence="7"/>
<organism evidence="9 10">
    <name type="scientific">Mesotoga prima</name>
    <dbReference type="NCBI Taxonomy" id="1184387"/>
    <lineage>
        <taxon>Bacteria</taxon>
        <taxon>Thermotogati</taxon>
        <taxon>Thermotogota</taxon>
        <taxon>Thermotogae</taxon>
        <taxon>Kosmotogales</taxon>
        <taxon>Kosmotogaceae</taxon>
        <taxon>Mesotoga</taxon>
    </lineage>
</organism>
<keyword evidence="3 7" id="KW-0808">Transferase</keyword>
<evidence type="ECO:0000256" key="2">
    <source>
        <dbReference type="ARBA" id="ARBA00022605"/>
    </source>
</evidence>
<dbReference type="InterPro" id="IPR018357">
    <property type="entry name" value="Hexapep_transf_CS"/>
</dbReference>
<accession>A0A124FYD2</accession>
<protein>
    <recommendedName>
        <fullName evidence="7">Serine acetyltransferase</fullName>
        <ecNumber evidence="7">2.3.1.30</ecNumber>
    </recommendedName>
</protein>
<comment type="caution">
    <text evidence="9">The sequence shown here is derived from an EMBL/GenBank/DDBJ whole genome shotgun (WGS) entry which is preliminary data.</text>
</comment>
<dbReference type="Proteomes" id="UP000054092">
    <property type="component" value="Unassembled WGS sequence"/>
</dbReference>
<dbReference type="Pfam" id="PF00132">
    <property type="entry name" value="Hexapep"/>
    <property type="match status" value="1"/>
</dbReference>
<evidence type="ECO:0000313" key="9">
    <source>
        <dbReference type="EMBL" id="KUK80800.1"/>
    </source>
</evidence>
<dbReference type="EMBL" id="LGGP01000110">
    <property type="protein sequence ID" value="KUK80800.1"/>
    <property type="molecule type" value="Genomic_DNA"/>
</dbReference>
<feature type="transmembrane region" description="Helical" evidence="8">
    <location>
        <begin position="32"/>
        <end position="54"/>
    </location>
</feature>
<dbReference type="PATRIC" id="fig|1184387.3.peg.1151"/>
<evidence type="ECO:0000256" key="8">
    <source>
        <dbReference type="SAM" id="Phobius"/>
    </source>
</evidence>